<protein>
    <submittedName>
        <fullName evidence="2">Uncharacterized protein</fullName>
    </submittedName>
</protein>
<name>A0A844M074_9GAMM</name>
<organism evidence="2 3">
    <name type="scientific">Psychrobacter sanguinis</name>
    <dbReference type="NCBI Taxonomy" id="861445"/>
    <lineage>
        <taxon>Bacteria</taxon>
        <taxon>Pseudomonadati</taxon>
        <taxon>Pseudomonadota</taxon>
        <taxon>Gammaproteobacteria</taxon>
        <taxon>Moraxellales</taxon>
        <taxon>Moraxellaceae</taxon>
        <taxon>Psychrobacter</taxon>
    </lineage>
</organism>
<feature type="chain" id="PRO_5032813643" evidence="1">
    <location>
        <begin position="23"/>
        <end position="124"/>
    </location>
</feature>
<dbReference type="RefSeq" id="WP_011960371.1">
    <property type="nucleotide sequence ID" value="NZ_WFKQ01000004.1"/>
</dbReference>
<dbReference type="EMBL" id="WFKQ01000004">
    <property type="protein sequence ID" value="MUG32379.1"/>
    <property type="molecule type" value="Genomic_DNA"/>
</dbReference>
<dbReference type="AlphaFoldDB" id="A0A844M074"/>
<comment type="caution">
    <text evidence="2">The sequence shown here is derived from an EMBL/GenBank/DDBJ whole genome shotgun (WGS) entry which is preliminary data.</text>
</comment>
<gene>
    <name evidence="2" type="ORF">GB996_06180</name>
</gene>
<accession>A0A844M074</accession>
<dbReference type="Proteomes" id="UP000442109">
    <property type="component" value="Unassembled WGS sequence"/>
</dbReference>
<feature type="signal peptide" evidence="1">
    <location>
        <begin position="1"/>
        <end position="22"/>
    </location>
</feature>
<sequence>MGNKLALMTGGFLLTAAVTAIAAEPQIDSAKAPLYIGKSVMACGTVAEINHMPNRHYINFDKKNPNQSLTALVWNKDYVWFEKRYGRMDSYVGKKMCVLGNITSTQSYLQINVTNPQFLRLPNR</sequence>
<evidence type="ECO:0000256" key="1">
    <source>
        <dbReference type="SAM" id="SignalP"/>
    </source>
</evidence>
<reference evidence="2 3" key="1">
    <citation type="journal article" date="2019" name="PLoS ONE">
        <title>Pup mortality in New Zealand sea lions (Phocarctos hookeri) at Enderby Island, Auckland Islands, 2013-18.</title>
        <authorList>
            <person name="Michael S.A."/>
            <person name="Hayman D.T.S."/>
            <person name="Gray R."/>
            <person name="Zhang J."/>
            <person name="Rogers L."/>
            <person name="Roe W.D."/>
        </authorList>
    </citation>
    <scope>NUCLEOTIDE SEQUENCE [LARGE SCALE GENOMIC DNA]</scope>
    <source>
        <strain evidence="2 3">SM868</strain>
    </source>
</reference>
<dbReference type="OrthoDB" id="6401922at2"/>
<keyword evidence="1" id="KW-0732">Signal</keyword>
<proteinExistence type="predicted"/>
<evidence type="ECO:0000313" key="2">
    <source>
        <dbReference type="EMBL" id="MUG32379.1"/>
    </source>
</evidence>
<evidence type="ECO:0000313" key="3">
    <source>
        <dbReference type="Proteomes" id="UP000442109"/>
    </source>
</evidence>
<keyword evidence="3" id="KW-1185">Reference proteome</keyword>